<protein>
    <submittedName>
        <fullName evidence="2">Uncharacterized protein</fullName>
    </submittedName>
</protein>
<feature type="compositionally biased region" description="Low complexity" evidence="1">
    <location>
        <begin position="170"/>
        <end position="194"/>
    </location>
</feature>
<accession>A0A8X7C436</accession>
<feature type="compositionally biased region" description="Basic residues" evidence="1">
    <location>
        <begin position="101"/>
        <end position="112"/>
    </location>
</feature>
<evidence type="ECO:0000256" key="1">
    <source>
        <dbReference type="SAM" id="MobiDB-lite"/>
    </source>
</evidence>
<comment type="caution">
    <text evidence="2">The sequence shown here is derived from an EMBL/GenBank/DDBJ whole genome shotgun (WGS) entry which is preliminary data.</text>
</comment>
<sequence length="220" mass="22755">MPGRSSRAGWGRGCSGLPRARRRPLTTLGWEVGRADGFGRRPHVAGALRQQGAPASMRSGAINGSSPGTLTTMSRPPRFAGPAGACRWRGRAGTGATPCAGRRRRCFRHPPRPRSAGGAGARATPTTPEGRARKGGFLAGGWRQGAESEPEGRGGHGAGENKRGGGSPNRALRARSSQPSSSSVRASGPGTPGCRRARGGRGGARDQFPVPRGQKRSGPW</sequence>
<dbReference type="Proteomes" id="UP000886998">
    <property type="component" value="Unassembled WGS sequence"/>
</dbReference>
<gene>
    <name evidence="2" type="ORF">TNIN_500401</name>
</gene>
<dbReference type="EMBL" id="BMAV01008988">
    <property type="protein sequence ID" value="GFY52967.1"/>
    <property type="molecule type" value="Genomic_DNA"/>
</dbReference>
<keyword evidence="3" id="KW-1185">Reference proteome</keyword>
<evidence type="ECO:0000313" key="2">
    <source>
        <dbReference type="EMBL" id="GFY52967.1"/>
    </source>
</evidence>
<proteinExistence type="predicted"/>
<reference evidence="2" key="1">
    <citation type="submission" date="2020-08" db="EMBL/GenBank/DDBJ databases">
        <title>Multicomponent nature underlies the extraordinary mechanical properties of spider dragline silk.</title>
        <authorList>
            <person name="Kono N."/>
            <person name="Nakamura H."/>
            <person name="Mori M."/>
            <person name="Yoshida Y."/>
            <person name="Ohtoshi R."/>
            <person name="Malay A.D."/>
            <person name="Moran D.A.P."/>
            <person name="Tomita M."/>
            <person name="Numata K."/>
            <person name="Arakawa K."/>
        </authorList>
    </citation>
    <scope>NUCLEOTIDE SEQUENCE</scope>
</reference>
<feature type="compositionally biased region" description="Basic and acidic residues" evidence="1">
    <location>
        <begin position="150"/>
        <end position="163"/>
    </location>
</feature>
<dbReference type="AlphaFoldDB" id="A0A8X7C436"/>
<feature type="region of interest" description="Disordered" evidence="1">
    <location>
        <begin position="1"/>
        <end position="220"/>
    </location>
</feature>
<organism evidence="2 3">
    <name type="scientific">Trichonephila inaurata madagascariensis</name>
    <dbReference type="NCBI Taxonomy" id="2747483"/>
    <lineage>
        <taxon>Eukaryota</taxon>
        <taxon>Metazoa</taxon>
        <taxon>Ecdysozoa</taxon>
        <taxon>Arthropoda</taxon>
        <taxon>Chelicerata</taxon>
        <taxon>Arachnida</taxon>
        <taxon>Araneae</taxon>
        <taxon>Araneomorphae</taxon>
        <taxon>Entelegynae</taxon>
        <taxon>Araneoidea</taxon>
        <taxon>Nephilidae</taxon>
        <taxon>Trichonephila</taxon>
        <taxon>Trichonephila inaurata</taxon>
    </lineage>
</organism>
<feature type="compositionally biased region" description="Polar residues" evidence="1">
    <location>
        <begin position="62"/>
        <end position="74"/>
    </location>
</feature>
<evidence type="ECO:0000313" key="3">
    <source>
        <dbReference type="Proteomes" id="UP000886998"/>
    </source>
</evidence>
<name>A0A8X7C436_9ARAC</name>